<protein>
    <submittedName>
        <fullName evidence="2">Uncharacterized protein</fullName>
    </submittedName>
</protein>
<keyword evidence="3" id="KW-1185">Reference proteome</keyword>
<comment type="caution">
    <text evidence="2">The sequence shown here is derived from an EMBL/GenBank/DDBJ whole genome shotgun (WGS) entry which is preliminary data.</text>
</comment>
<reference evidence="2 3" key="1">
    <citation type="submission" date="2014-06" db="EMBL/GenBank/DDBJ databases">
        <title>Whole Genome Sequences of Three Symbiotic Endozoicomonas Bacteria.</title>
        <authorList>
            <person name="Neave M.J."/>
            <person name="Apprill A."/>
            <person name="Voolstra C.R."/>
        </authorList>
    </citation>
    <scope>NUCLEOTIDE SEQUENCE [LARGE SCALE GENOMIC DNA]</scope>
    <source>
        <strain evidence="2 3">DSM 22380</strain>
    </source>
</reference>
<name>A0A081K965_9GAMM</name>
<sequence>MARERIQLLQTIFPEFLKTPPPRDPAVVQTTPEITAYFRTEMESLEGRHWEIFHPKEPPPPVEEPLQLMEWVKKELAKEKLKSNRVSPDISTVNGQLAKLNQHIIQLIKENNLQELNTGDRRSIVKIHDEIGEQIKTDPDYKYFRLTLAKITPAVEELRVKDGSSWRPAQEQPTSSVKGHSPHSATAAATLPSAYNEDDLTLQGAEGFSPEAYASTKQQESGDSNIITEVKELLALAIKEFNENQPDDEKRISVSACVQALTYSIKEQGRTLTIEAIEELVGSVEASIKEEPNIKAMMTPLLNALYDTFAALLMSTASITE</sequence>
<evidence type="ECO:0000313" key="2">
    <source>
        <dbReference type="EMBL" id="KEI70691.1"/>
    </source>
</evidence>
<dbReference type="RefSeq" id="WP_020580700.1">
    <property type="nucleotide sequence ID" value="NZ_JOJP01000001.1"/>
</dbReference>
<dbReference type="AlphaFoldDB" id="A0A081K965"/>
<dbReference type="Proteomes" id="UP000027997">
    <property type="component" value="Unassembled WGS sequence"/>
</dbReference>
<evidence type="ECO:0000256" key="1">
    <source>
        <dbReference type="SAM" id="MobiDB-lite"/>
    </source>
</evidence>
<proteinExistence type="predicted"/>
<feature type="region of interest" description="Disordered" evidence="1">
    <location>
        <begin position="159"/>
        <end position="185"/>
    </location>
</feature>
<accession>A0A081K965</accession>
<gene>
    <name evidence="2" type="ORF">GV64_08015</name>
</gene>
<organism evidence="2 3">
    <name type="scientific">Endozoicomonas elysicola</name>
    <dbReference type="NCBI Taxonomy" id="305900"/>
    <lineage>
        <taxon>Bacteria</taxon>
        <taxon>Pseudomonadati</taxon>
        <taxon>Pseudomonadota</taxon>
        <taxon>Gammaproteobacteria</taxon>
        <taxon>Oceanospirillales</taxon>
        <taxon>Endozoicomonadaceae</taxon>
        <taxon>Endozoicomonas</taxon>
    </lineage>
</organism>
<evidence type="ECO:0000313" key="3">
    <source>
        <dbReference type="Proteomes" id="UP000027997"/>
    </source>
</evidence>
<dbReference type="STRING" id="305900.GV64_08015"/>
<dbReference type="EMBL" id="JOJP01000001">
    <property type="protein sequence ID" value="KEI70691.1"/>
    <property type="molecule type" value="Genomic_DNA"/>
</dbReference>